<dbReference type="Gene3D" id="3.80.10.10">
    <property type="entry name" value="Ribonuclease Inhibitor"/>
    <property type="match status" value="1"/>
</dbReference>
<dbReference type="AlphaFoldDB" id="A0A369K5H5"/>
<keyword evidence="2" id="KW-1185">Reference proteome</keyword>
<evidence type="ECO:0000313" key="2">
    <source>
        <dbReference type="Proteomes" id="UP000076154"/>
    </source>
</evidence>
<protein>
    <recommendedName>
        <fullName evidence="3">F-box domain-containing protein</fullName>
    </recommendedName>
</protein>
<accession>A0A369K5H5</accession>
<comment type="caution">
    <text evidence="1">The sequence shown here is derived from an EMBL/GenBank/DDBJ whole genome shotgun (WGS) entry which is preliminary data.</text>
</comment>
<reference evidence="1" key="1">
    <citation type="submission" date="2018-04" db="EMBL/GenBank/DDBJ databases">
        <title>Whole genome sequencing of Hypsizygus marmoreus.</title>
        <authorList>
            <person name="Choi I.-G."/>
            <person name="Min B."/>
            <person name="Kim J.-G."/>
            <person name="Kim S."/>
            <person name="Oh Y.-L."/>
            <person name="Kong W.-S."/>
            <person name="Park H."/>
            <person name="Jeong J."/>
            <person name="Song E.-S."/>
        </authorList>
    </citation>
    <scope>NUCLEOTIDE SEQUENCE [LARGE SCALE GENOMIC DNA]</scope>
    <source>
        <strain evidence="1">51987-8</strain>
    </source>
</reference>
<organism evidence="1 2">
    <name type="scientific">Hypsizygus marmoreus</name>
    <name type="common">White beech mushroom</name>
    <name type="synonym">Agaricus marmoreus</name>
    <dbReference type="NCBI Taxonomy" id="39966"/>
    <lineage>
        <taxon>Eukaryota</taxon>
        <taxon>Fungi</taxon>
        <taxon>Dikarya</taxon>
        <taxon>Basidiomycota</taxon>
        <taxon>Agaricomycotina</taxon>
        <taxon>Agaricomycetes</taxon>
        <taxon>Agaricomycetidae</taxon>
        <taxon>Agaricales</taxon>
        <taxon>Tricholomatineae</taxon>
        <taxon>Lyophyllaceae</taxon>
        <taxon>Hypsizygus</taxon>
    </lineage>
</organism>
<evidence type="ECO:0008006" key="3">
    <source>
        <dbReference type="Google" id="ProtNLM"/>
    </source>
</evidence>
<evidence type="ECO:0000313" key="1">
    <source>
        <dbReference type="EMBL" id="RDB27103.1"/>
    </source>
</evidence>
<gene>
    <name evidence="1" type="ORF">Hypma_005143</name>
</gene>
<dbReference type="InParanoid" id="A0A369K5H5"/>
<proteinExistence type="predicted"/>
<dbReference type="InterPro" id="IPR032675">
    <property type="entry name" value="LRR_dom_sf"/>
</dbReference>
<dbReference type="EMBL" id="LUEZ02000021">
    <property type="protein sequence ID" value="RDB27103.1"/>
    <property type="molecule type" value="Genomic_DNA"/>
</dbReference>
<dbReference type="OrthoDB" id="2868724at2759"/>
<sequence length="471" mass="53305">MLTPAILPQEILDTVIDELNDKLEALRNCALVSHRFRPRSQKHLFSTVHIKFPGRYKNNGRHPLQELLKILTLSLARNINHVRISNYAENVWDDEKKCYTRNCDEILPLLFNQLHRLQSFMLSLNKNINDNACDELSASLATALVTMLYSTQVPELNMHLIKNFPVALLAFHCPHLKRLDPTLSSWQTGVGMVPELLDLPTSDQRGHLEKVIIETSGATYLQRLYDMTKLPRSRLTFSRLREIEVNGCTGGVIDLVSSFIYDSAESLEKFTYDCGDSCFDSRVMNFTLPNHLRSLRLAFDYSWNSRPTHLDWLCKAVERIAGNSSLEEVMLVFTTNLVESFDHIRLWNGYDDWAGVFDRLLTSGGHPRLRRVSIFLNFTPFFYEVGSDSQMIHAIPISSCGAVVRELKGRLPLLAGKGKLSVQWLVTSNLENGLRVASRVVEEGLRGGVHVGFDGKLHAECSSIGGTVCMK</sequence>
<name>A0A369K5H5_HYPMA</name>
<dbReference type="Proteomes" id="UP000076154">
    <property type="component" value="Unassembled WGS sequence"/>
</dbReference>